<name>A0A4R5AWZ9_9FLAO</name>
<feature type="domain" description="Helix-turn-helix" evidence="1">
    <location>
        <begin position="38"/>
        <end position="86"/>
    </location>
</feature>
<gene>
    <name evidence="2" type="ORF">E0F89_05665</name>
</gene>
<evidence type="ECO:0000259" key="1">
    <source>
        <dbReference type="Pfam" id="PF12728"/>
    </source>
</evidence>
<comment type="caution">
    <text evidence="2">The sequence shown here is derived from an EMBL/GenBank/DDBJ whole genome shotgun (WGS) entry which is preliminary data.</text>
</comment>
<keyword evidence="3" id="KW-1185">Reference proteome</keyword>
<dbReference type="Pfam" id="PF12728">
    <property type="entry name" value="HTH_17"/>
    <property type="match status" value="1"/>
</dbReference>
<reference evidence="2 3" key="1">
    <citation type="submission" date="2019-03" db="EMBL/GenBank/DDBJ databases">
        <title>Flavobacterium AT-3-2 sp. nov., isolated from arctic soil.</title>
        <authorList>
            <person name="Chaudhary D.K."/>
        </authorList>
    </citation>
    <scope>NUCLEOTIDE SEQUENCE [LARGE SCALE GENOMIC DNA]</scope>
    <source>
        <strain evidence="2 3">AT-3-2</strain>
    </source>
</reference>
<dbReference type="GO" id="GO:0003677">
    <property type="term" value="F:DNA binding"/>
    <property type="evidence" value="ECO:0007669"/>
    <property type="project" value="UniProtKB-KW"/>
</dbReference>
<evidence type="ECO:0000313" key="2">
    <source>
        <dbReference type="EMBL" id="TDD77085.1"/>
    </source>
</evidence>
<dbReference type="InterPro" id="IPR041657">
    <property type="entry name" value="HTH_17"/>
</dbReference>
<accession>A0A4R5AWZ9</accession>
<dbReference type="AlphaFoldDB" id="A0A4R5AWZ9"/>
<keyword evidence="2" id="KW-0238">DNA-binding</keyword>
<dbReference type="EMBL" id="SMFM01000002">
    <property type="protein sequence ID" value="TDD77085.1"/>
    <property type="molecule type" value="Genomic_DNA"/>
</dbReference>
<sequence>MEVTMKLSDENINAIAVRVVEIQNQNNPKPETESKSNLFTVKQVAAWTKKTENTIARHIRDKILKADKVGKSWLITEENFNKYINNEQ</sequence>
<evidence type="ECO:0000313" key="3">
    <source>
        <dbReference type="Proteomes" id="UP000295278"/>
    </source>
</evidence>
<dbReference type="RefSeq" id="WP_131908881.1">
    <property type="nucleotide sequence ID" value="NZ_SMFM01000002.1"/>
</dbReference>
<protein>
    <submittedName>
        <fullName evidence="2">DNA-binding protein</fullName>
    </submittedName>
</protein>
<dbReference type="Proteomes" id="UP000295278">
    <property type="component" value="Unassembled WGS sequence"/>
</dbReference>
<dbReference type="OrthoDB" id="1929915at2"/>
<proteinExistence type="predicted"/>
<organism evidence="2 3">
    <name type="scientific">Flavobacterium caseinilyticum</name>
    <dbReference type="NCBI Taxonomy" id="2541732"/>
    <lineage>
        <taxon>Bacteria</taxon>
        <taxon>Pseudomonadati</taxon>
        <taxon>Bacteroidota</taxon>
        <taxon>Flavobacteriia</taxon>
        <taxon>Flavobacteriales</taxon>
        <taxon>Flavobacteriaceae</taxon>
        <taxon>Flavobacterium</taxon>
    </lineage>
</organism>